<comment type="cofactor">
    <cofactor evidence="1">
        <name>Ca(2+)</name>
        <dbReference type="ChEBI" id="CHEBI:29108"/>
    </cofactor>
</comment>
<evidence type="ECO:0000256" key="2">
    <source>
        <dbReference type="ARBA" id="ARBA00004651"/>
    </source>
</evidence>
<keyword evidence="10" id="KW-1133">Transmembrane helix</keyword>
<dbReference type="EMBL" id="OU963871">
    <property type="protein sequence ID" value="CAH0383081.1"/>
    <property type="molecule type" value="Genomic_DNA"/>
</dbReference>
<dbReference type="GO" id="GO:0032590">
    <property type="term" value="C:dendrite membrane"/>
    <property type="evidence" value="ECO:0007669"/>
    <property type="project" value="TreeGrafter"/>
</dbReference>
<evidence type="ECO:0000313" key="18">
    <source>
        <dbReference type="Proteomes" id="UP001152759"/>
    </source>
</evidence>
<comment type="catalytic activity">
    <reaction evidence="13">
        <text>a 1,2-diacyl-sn-glycerol + H2O = a 2-acylglycerol + a fatty acid + H(+)</text>
        <dbReference type="Rhea" id="RHEA:33275"/>
        <dbReference type="ChEBI" id="CHEBI:15377"/>
        <dbReference type="ChEBI" id="CHEBI:15378"/>
        <dbReference type="ChEBI" id="CHEBI:17389"/>
        <dbReference type="ChEBI" id="CHEBI:17815"/>
        <dbReference type="ChEBI" id="CHEBI:28868"/>
        <dbReference type="EC" id="3.1.1.116"/>
    </reaction>
    <physiologicalReaction direction="left-to-right" evidence="13">
        <dbReference type="Rhea" id="RHEA:33276"/>
    </physiologicalReaction>
</comment>
<evidence type="ECO:0000256" key="12">
    <source>
        <dbReference type="ARBA" id="ARBA00023136"/>
    </source>
</evidence>
<dbReference type="Pfam" id="PF01764">
    <property type="entry name" value="Lipase_3"/>
    <property type="match status" value="1"/>
</dbReference>
<evidence type="ECO:0000256" key="1">
    <source>
        <dbReference type="ARBA" id="ARBA00001913"/>
    </source>
</evidence>
<dbReference type="GO" id="GO:0019369">
    <property type="term" value="P:arachidonate metabolic process"/>
    <property type="evidence" value="ECO:0007669"/>
    <property type="project" value="TreeGrafter"/>
</dbReference>
<proteinExistence type="predicted"/>
<evidence type="ECO:0000256" key="5">
    <source>
        <dbReference type="ARBA" id="ARBA00022692"/>
    </source>
</evidence>
<keyword evidence="7" id="KW-0378">Hydrolase</keyword>
<dbReference type="AlphaFoldDB" id="A0A9P0EXA9"/>
<evidence type="ECO:0000256" key="8">
    <source>
        <dbReference type="ARBA" id="ARBA00022837"/>
    </source>
</evidence>
<organism evidence="17 18">
    <name type="scientific">Bemisia tabaci</name>
    <name type="common">Sweetpotato whitefly</name>
    <name type="synonym">Aleurodes tabaci</name>
    <dbReference type="NCBI Taxonomy" id="7038"/>
    <lineage>
        <taxon>Eukaryota</taxon>
        <taxon>Metazoa</taxon>
        <taxon>Ecdysozoa</taxon>
        <taxon>Arthropoda</taxon>
        <taxon>Hexapoda</taxon>
        <taxon>Insecta</taxon>
        <taxon>Pterygota</taxon>
        <taxon>Neoptera</taxon>
        <taxon>Paraneoptera</taxon>
        <taxon>Hemiptera</taxon>
        <taxon>Sternorrhyncha</taxon>
        <taxon>Aleyrodoidea</taxon>
        <taxon>Aleyrodidae</taxon>
        <taxon>Aleyrodinae</taxon>
        <taxon>Bemisia</taxon>
    </lineage>
</organism>
<feature type="region of interest" description="Disordered" evidence="15">
    <location>
        <begin position="682"/>
        <end position="704"/>
    </location>
</feature>
<keyword evidence="12" id="KW-0472">Membrane</keyword>
<dbReference type="GO" id="GO:0045211">
    <property type="term" value="C:postsynaptic membrane"/>
    <property type="evidence" value="ECO:0007669"/>
    <property type="project" value="TreeGrafter"/>
</dbReference>
<dbReference type="GO" id="GO:0005737">
    <property type="term" value="C:cytoplasm"/>
    <property type="evidence" value="ECO:0007669"/>
    <property type="project" value="TreeGrafter"/>
</dbReference>
<dbReference type="Gene3D" id="3.40.50.1820">
    <property type="entry name" value="alpha/beta hydrolase"/>
    <property type="match status" value="1"/>
</dbReference>
<dbReference type="PANTHER" id="PTHR45792">
    <property type="entry name" value="DIACYLGLYCEROL LIPASE HOMOLOG-RELATED"/>
    <property type="match status" value="1"/>
</dbReference>
<evidence type="ECO:0000256" key="3">
    <source>
        <dbReference type="ARBA" id="ARBA00022475"/>
    </source>
</evidence>
<keyword evidence="18" id="KW-1185">Reference proteome</keyword>
<evidence type="ECO:0000256" key="11">
    <source>
        <dbReference type="ARBA" id="ARBA00023098"/>
    </source>
</evidence>
<keyword evidence="3" id="KW-1003">Cell membrane</keyword>
<protein>
    <recommendedName>
        <fullName evidence="14">sn-1-specific diacylglycerol lipase</fullName>
        <ecNumber evidence="14">3.1.1.116</ecNumber>
    </recommendedName>
</protein>
<dbReference type="EC" id="3.1.1.116" evidence="14"/>
<evidence type="ECO:0000256" key="4">
    <source>
        <dbReference type="ARBA" id="ARBA00022553"/>
    </source>
</evidence>
<dbReference type="InterPro" id="IPR002921">
    <property type="entry name" value="Fungal_lipase-type"/>
</dbReference>
<evidence type="ECO:0000256" key="7">
    <source>
        <dbReference type="ARBA" id="ARBA00022801"/>
    </source>
</evidence>
<keyword evidence="9" id="KW-0442">Lipid degradation</keyword>
<keyword evidence="4" id="KW-0597">Phosphoprotein</keyword>
<keyword evidence="6" id="KW-0479">Metal-binding</keyword>
<evidence type="ECO:0000256" key="14">
    <source>
        <dbReference type="ARBA" id="ARBA00026104"/>
    </source>
</evidence>
<accession>A0A9P0EXA9</accession>
<dbReference type="Proteomes" id="UP001152759">
    <property type="component" value="Chromosome 10"/>
</dbReference>
<keyword evidence="11" id="KW-0443">Lipid metabolism</keyword>
<name>A0A9P0EXA9_BEMTA</name>
<dbReference type="CDD" id="cd00519">
    <property type="entry name" value="Lipase_3"/>
    <property type="match status" value="1"/>
</dbReference>
<keyword evidence="8" id="KW-0106">Calcium</keyword>
<dbReference type="SUPFAM" id="SSF53474">
    <property type="entry name" value="alpha/beta-Hydrolases"/>
    <property type="match status" value="1"/>
</dbReference>
<keyword evidence="5" id="KW-0812">Transmembrane</keyword>
<evidence type="ECO:0000256" key="13">
    <source>
        <dbReference type="ARBA" id="ARBA00024531"/>
    </source>
</evidence>
<sequence length="845" mass="93810">MAFVAEKKPLPFACLAFPSRRRGAAGPLIRLKSNPTADAEPRQASRITHSESRKVIRAYQDSWDHRCRLLFCCMGNNDRNKNSFADIARLLSDFFRDLDVVPSDVIAGLVLLRKFQKIEREAVVNERKNETFEYLSGVAVTSNTKCSCLPSCWWHRAKPDNDDEPVIIEDNCCHCNYTAFKNMVASGDIDVVYATYHVDIGETPFFVVIDYTKQKIVICIRGTWSMKDVITDLNAESECLPLDPPKDDWLGHKGMVNAAEYIKKKLESEDILNKAKSQCEKKAEGKDFGLVLVGHSLGAGTAAILAILLRPKYPDLHCYSFSPPGGLLSFVCCGCAPMPTSAIELRADSATMKEYQREKDAVRSFANQPNDTSISLSFHQPLFPPGKIIHIVRHHPTKEERWLNKHEPVYQALWANNTDFDEVLISPVMIQDHMPDKVLDSLNRVITSMGPAKPQRSATNISAVINLREKLKTSPNSTPPPTKLCLETSFASVQAKRDSLKDSLKFSNGVAWDFSSNELPPSYEASASRSKSKIDLIHDDWYGLAPLAKAESLSEVSSIGSRGETYVMARLDDCKSSNDNVPTTAEFEKFFAESLTEKKEPAGGDEDLIENFTYESSPLLNILHNPKIAEFLSRKEDTSSSDCFYEMSPNSSKMNSPFTKPTASVHSSGTGNDVYFSLESETRSMEPVTHSSSESPTLHHQEDSSVTSTFTDCQFEECPEDLKTLPLDEEYASVFNSSYKTCSELPSDYSLRRNLCDNSATCDLTSDSDWSHSRAPSSTADNVIVKTPAENVITKSARGSDTWNNNEQTLVNLIGDNKGSGQNGAAAGHSEYSYALRFNKGESSV</sequence>
<dbReference type="GO" id="GO:0046872">
    <property type="term" value="F:metal ion binding"/>
    <property type="evidence" value="ECO:0007669"/>
    <property type="project" value="UniProtKB-KW"/>
</dbReference>
<comment type="subcellular location">
    <subcellularLocation>
        <location evidence="2">Cell membrane</location>
        <topology evidence="2">Multi-pass membrane protein</topology>
    </subcellularLocation>
</comment>
<reference evidence="17" key="1">
    <citation type="submission" date="2021-12" db="EMBL/GenBank/DDBJ databases">
        <authorList>
            <person name="King R."/>
        </authorList>
    </citation>
    <scope>NUCLEOTIDE SEQUENCE</scope>
</reference>
<evidence type="ECO:0000256" key="10">
    <source>
        <dbReference type="ARBA" id="ARBA00022989"/>
    </source>
</evidence>
<dbReference type="GO" id="GO:0004465">
    <property type="term" value="F:lipoprotein lipase activity"/>
    <property type="evidence" value="ECO:0007669"/>
    <property type="project" value="TreeGrafter"/>
</dbReference>
<dbReference type="GO" id="GO:0046340">
    <property type="term" value="P:diacylglycerol catabolic process"/>
    <property type="evidence" value="ECO:0007669"/>
    <property type="project" value="TreeGrafter"/>
</dbReference>
<evidence type="ECO:0000313" key="17">
    <source>
        <dbReference type="EMBL" id="CAH0383081.1"/>
    </source>
</evidence>
<dbReference type="InterPro" id="IPR029058">
    <property type="entry name" value="AB_hydrolase_fold"/>
</dbReference>
<gene>
    <name evidence="17" type="ORF">BEMITA_LOCUS2558</name>
</gene>
<dbReference type="InterPro" id="IPR052214">
    <property type="entry name" value="DAG_Lipase-Related"/>
</dbReference>
<evidence type="ECO:0000259" key="16">
    <source>
        <dbReference type="Pfam" id="PF01764"/>
    </source>
</evidence>
<feature type="domain" description="Fungal lipase-type" evidence="16">
    <location>
        <begin position="217"/>
        <end position="324"/>
    </location>
</feature>
<evidence type="ECO:0000256" key="9">
    <source>
        <dbReference type="ARBA" id="ARBA00022963"/>
    </source>
</evidence>
<evidence type="ECO:0000256" key="15">
    <source>
        <dbReference type="SAM" id="MobiDB-lite"/>
    </source>
</evidence>
<evidence type="ECO:0000256" key="6">
    <source>
        <dbReference type="ARBA" id="ARBA00022723"/>
    </source>
</evidence>
<dbReference type="PANTHER" id="PTHR45792:SF8">
    <property type="entry name" value="DIACYLGLYCEROL LIPASE-ALPHA"/>
    <property type="match status" value="1"/>
</dbReference>